<dbReference type="Pfam" id="PF07693">
    <property type="entry name" value="KAP_NTPase"/>
    <property type="match status" value="1"/>
</dbReference>
<dbReference type="Gene3D" id="3.40.50.300">
    <property type="entry name" value="P-loop containing nucleotide triphosphate hydrolases"/>
    <property type="match status" value="1"/>
</dbReference>
<organism evidence="3 4">
    <name type="scientific">Segatella bryantii</name>
    <name type="common">Prevotella bryantii</name>
    <dbReference type="NCBI Taxonomy" id="77095"/>
    <lineage>
        <taxon>Bacteria</taxon>
        <taxon>Pseudomonadati</taxon>
        <taxon>Bacteroidota</taxon>
        <taxon>Bacteroidia</taxon>
        <taxon>Bacteroidales</taxon>
        <taxon>Prevotellaceae</taxon>
        <taxon>Segatella</taxon>
    </lineage>
</organism>
<keyword evidence="1" id="KW-0812">Transmembrane</keyword>
<dbReference type="InterPro" id="IPR011646">
    <property type="entry name" value="KAP_P-loop"/>
</dbReference>
<name>A0AA37HWQ1_SEGBR</name>
<proteinExistence type="predicted"/>
<feature type="transmembrane region" description="Helical" evidence="1">
    <location>
        <begin position="80"/>
        <end position="105"/>
    </location>
</feature>
<accession>A0AA37HWQ1</accession>
<dbReference type="Proteomes" id="UP000887043">
    <property type="component" value="Unassembled WGS sequence"/>
</dbReference>
<protein>
    <recommendedName>
        <fullName evidence="2">KAP NTPase domain-containing protein</fullName>
    </recommendedName>
</protein>
<feature type="transmembrane region" description="Helical" evidence="1">
    <location>
        <begin position="25"/>
        <end position="44"/>
    </location>
</feature>
<evidence type="ECO:0000256" key="1">
    <source>
        <dbReference type="SAM" id="Phobius"/>
    </source>
</evidence>
<comment type="caution">
    <text evidence="3">The sequence shown here is derived from an EMBL/GenBank/DDBJ whole genome shotgun (WGS) entry which is preliminary data.</text>
</comment>
<feature type="transmembrane region" description="Helical" evidence="1">
    <location>
        <begin position="56"/>
        <end position="74"/>
    </location>
</feature>
<sequence length="868" mass="101828">MTSYEDDLKCLFDEMVIPILSEFKANAFSFVLVCILVFVVASDIKRKWSYRYRFDGRWTFVLFCILFVTLRYRFTGLYNYVPWLWLVSYVDICIVAGLSYLIVAITNKIRINANKQDSLYTPSDGIIRDWPIEGKNEDILDLAEEAKKIAGEILSLDKTKTWSLAITAQWGAGKTSFLNLIKENFSGNDFEIVYFNPRDSKSYQTIQEDFFSLITCVLSKYDSGCSSVMKDYMSSLQLIDNRGVIEKVVSFYRIWDKEDLKDKLKKSFAHIEKKVLVLIDDFDRLSKEEILEVLKLIDSNAAFTNLVFLTAYDKNQVNKALGESNNTDDACFVDKFFNFEFVIPSRPYSYITNYISDKLCSKLDAKTHEASSIKKTLNDLENILKEYLPTLRDAKRFINQFLMDYRLVRGDVKLYEYVLVQLIKYKYHDEYTKLFRKQFIETGGFFSSRQRYYLKKDIDEECKIKSLLVKLFPKQDERSGYHVETYKHIFDAQSFDNYFVNQIYGTMRISEMESIFHCTTTEAYRKIDEWAKNENQLNDIIAYLLYLFNKDLFSSGEAYLTFADVIAYLAVKRPKSKAYWLFMRLISLSYLEGYDRKYNLDMETYKQRLLEIILDVEKDSNLQLARLIHSAFQTHKIKEDEQLIKDADVWPSIKNRFLKICPEFDDLQVMKGWLYDCIDHMEQSSRRIILDRDCLNACKQRIIAHPDIYFNGFVFLGGVSPNPEFNTIACEPFWGQIFGNATEFEKFISDCETKGVENMNLVRNFWELYKHNKYNPIEFDNQGNVQEKIDCGLNKEANLLKQGQNIWYAINSLTCITDESSQEEIKERIGVVHEAITKLDEINLNIAWLFDIRKELGSILSSLNSRLK</sequence>
<evidence type="ECO:0000313" key="4">
    <source>
        <dbReference type="Proteomes" id="UP000887043"/>
    </source>
</evidence>
<dbReference type="AlphaFoldDB" id="A0AA37HWQ1"/>
<dbReference type="EMBL" id="BPTR01000001">
    <property type="protein sequence ID" value="GJG27079.1"/>
    <property type="molecule type" value="Genomic_DNA"/>
</dbReference>
<reference evidence="3" key="1">
    <citation type="submission" date="2021-08" db="EMBL/GenBank/DDBJ databases">
        <title>Prevotella lacticifex sp. nov., isolated from rumen of cow.</title>
        <authorList>
            <person name="Shinkai T."/>
            <person name="Ikeyama N."/>
            <person name="Kumagai M."/>
            <person name="Ohmori H."/>
            <person name="Sakamoto M."/>
            <person name="Ohkuma M."/>
            <person name="Mitsumori M."/>
        </authorList>
    </citation>
    <scope>NUCLEOTIDE SEQUENCE</scope>
    <source>
        <strain evidence="3">DSM 11371</strain>
    </source>
</reference>
<keyword evidence="1" id="KW-1133">Transmembrane helix</keyword>
<dbReference type="InterPro" id="IPR027417">
    <property type="entry name" value="P-loop_NTPase"/>
</dbReference>
<evidence type="ECO:0000313" key="3">
    <source>
        <dbReference type="EMBL" id="GJG27079.1"/>
    </source>
</evidence>
<dbReference type="SUPFAM" id="SSF52540">
    <property type="entry name" value="P-loop containing nucleoside triphosphate hydrolases"/>
    <property type="match status" value="1"/>
</dbReference>
<evidence type="ECO:0000259" key="2">
    <source>
        <dbReference type="Pfam" id="PF07693"/>
    </source>
</evidence>
<gene>
    <name evidence="3" type="ORF">PRRU23_07790</name>
</gene>
<feature type="domain" description="KAP NTPase" evidence="2">
    <location>
        <begin position="145"/>
        <end position="407"/>
    </location>
</feature>
<keyword evidence="1" id="KW-0472">Membrane</keyword>